<reference evidence="3 4" key="1">
    <citation type="submission" date="2016-07" db="EMBL/GenBank/DDBJ databases">
        <title>Draft Genome Sequence of Methylobrevis pamukkalensis PK2.</title>
        <authorList>
            <person name="Vasilenko O.V."/>
            <person name="Doronina N.V."/>
            <person name="Shmareva M.N."/>
            <person name="Tarlachkov S.V."/>
            <person name="Mustakhimov I."/>
            <person name="Trotsenko Y.A."/>
        </authorList>
    </citation>
    <scope>NUCLEOTIDE SEQUENCE [LARGE SCALE GENOMIC DNA]</scope>
    <source>
        <strain evidence="3 4">PK2</strain>
    </source>
</reference>
<dbReference type="RefSeq" id="WP_141703338.1">
    <property type="nucleotide sequence ID" value="NZ_MCRJ01000001.1"/>
</dbReference>
<comment type="caution">
    <text evidence="3">The sequence shown here is derived from an EMBL/GenBank/DDBJ whole genome shotgun (WGS) entry which is preliminary data.</text>
</comment>
<sequence>MTGDEDDSPGAPGPSSPAVAPLRPVLETRRLVIRAPTLADAAALATLADNPKIAQNLTRMPHPYTLADAEDYIADACPADGLKHLVYRKQGDDLPELVGAISLDFRRGPVPELGYWMGEASGTGAMPPRRRMRRSTSPSRCIATPASTSRAG</sequence>
<dbReference type="InterPro" id="IPR016181">
    <property type="entry name" value="Acyl_CoA_acyltransferase"/>
</dbReference>
<dbReference type="Pfam" id="PF13302">
    <property type="entry name" value="Acetyltransf_3"/>
    <property type="match status" value="1"/>
</dbReference>
<proteinExistence type="predicted"/>
<evidence type="ECO:0000313" key="3">
    <source>
        <dbReference type="EMBL" id="ODN72582.1"/>
    </source>
</evidence>
<dbReference type="Gene3D" id="3.40.630.30">
    <property type="match status" value="1"/>
</dbReference>
<dbReference type="Proteomes" id="UP000094622">
    <property type="component" value="Unassembled WGS sequence"/>
</dbReference>
<evidence type="ECO:0000259" key="2">
    <source>
        <dbReference type="Pfam" id="PF13302"/>
    </source>
</evidence>
<dbReference type="OrthoDB" id="9804153at2"/>
<accession>A0A1E3H8C4</accession>
<feature type="region of interest" description="Disordered" evidence="1">
    <location>
        <begin position="1"/>
        <end position="22"/>
    </location>
</feature>
<feature type="domain" description="N-acetyltransferase" evidence="2">
    <location>
        <begin position="30"/>
        <end position="126"/>
    </location>
</feature>
<dbReference type="GO" id="GO:0016747">
    <property type="term" value="F:acyltransferase activity, transferring groups other than amino-acyl groups"/>
    <property type="evidence" value="ECO:0007669"/>
    <property type="project" value="InterPro"/>
</dbReference>
<dbReference type="EMBL" id="MCRJ01000001">
    <property type="protein sequence ID" value="ODN72582.1"/>
    <property type="molecule type" value="Genomic_DNA"/>
</dbReference>
<protein>
    <recommendedName>
        <fullName evidence="2">N-acetyltransferase domain-containing protein</fullName>
    </recommendedName>
</protein>
<organism evidence="3 4">
    <name type="scientific">Methylobrevis pamukkalensis</name>
    <dbReference type="NCBI Taxonomy" id="1439726"/>
    <lineage>
        <taxon>Bacteria</taxon>
        <taxon>Pseudomonadati</taxon>
        <taxon>Pseudomonadota</taxon>
        <taxon>Alphaproteobacteria</taxon>
        <taxon>Hyphomicrobiales</taxon>
        <taxon>Pleomorphomonadaceae</taxon>
        <taxon>Methylobrevis</taxon>
    </lineage>
</organism>
<dbReference type="AlphaFoldDB" id="A0A1E3H8C4"/>
<gene>
    <name evidence="3" type="ORF">A6302_00074</name>
</gene>
<evidence type="ECO:0000313" key="4">
    <source>
        <dbReference type="Proteomes" id="UP000094622"/>
    </source>
</evidence>
<name>A0A1E3H8C4_9HYPH</name>
<dbReference type="SUPFAM" id="SSF55729">
    <property type="entry name" value="Acyl-CoA N-acyltransferases (Nat)"/>
    <property type="match status" value="1"/>
</dbReference>
<keyword evidence="4" id="KW-1185">Reference proteome</keyword>
<feature type="region of interest" description="Disordered" evidence="1">
    <location>
        <begin position="121"/>
        <end position="152"/>
    </location>
</feature>
<dbReference type="InterPro" id="IPR000182">
    <property type="entry name" value="GNAT_dom"/>
</dbReference>
<evidence type="ECO:0000256" key="1">
    <source>
        <dbReference type="SAM" id="MobiDB-lite"/>
    </source>
</evidence>